<dbReference type="InterPro" id="IPR050261">
    <property type="entry name" value="FrsA_esterase"/>
</dbReference>
<evidence type="ECO:0000256" key="2">
    <source>
        <dbReference type="ARBA" id="ARBA00022801"/>
    </source>
</evidence>
<dbReference type="AlphaFoldDB" id="A0A101RM27"/>
<comment type="caution">
    <text evidence="4">The sequence shown here is derived from an EMBL/GenBank/DDBJ whole genome shotgun (WGS) entry which is preliminary data.</text>
</comment>
<evidence type="ECO:0000313" key="4">
    <source>
        <dbReference type="EMBL" id="KUN58112.1"/>
    </source>
</evidence>
<evidence type="ECO:0000259" key="3">
    <source>
        <dbReference type="Pfam" id="PF02129"/>
    </source>
</evidence>
<evidence type="ECO:0000256" key="1">
    <source>
        <dbReference type="ARBA" id="ARBA00008645"/>
    </source>
</evidence>
<dbReference type="Pfam" id="PF02129">
    <property type="entry name" value="Peptidase_S15"/>
    <property type="match status" value="1"/>
</dbReference>
<keyword evidence="2 4" id="KW-0378">Hydrolase</keyword>
<reference evidence="4 5" key="1">
    <citation type="submission" date="2015-10" db="EMBL/GenBank/DDBJ databases">
        <title>Draft genome sequence of Streptomyces canus DSM 40017, type strain for the species Streptomyces canus.</title>
        <authorList>
            <person name="Ruckert C."/>
            <person name="Winkler A."/>
            <person name="Kalinowski J."/>
            <person name="Kampfer P."/>
            <person name="Glaeser S."/>
        </authorList>
    </citation>
    <scope>NUCLEOTIDE SEQUENCE [LARGE SCALE GENOMIC DNA]</scope>
    <source>
        <strain evidence="4 5">DSM 40017</strain>
    </source>
</reference>
<evidence type="ECO:0000313" key="5">
    <source>
        <dbReference type="Proteomes" id="UP000053669"/>
    </source>
</evidence>
<gene>
    <name evidence="4" type="ORF">AQJ46_44480</name>
</gene>
<sequence length="306" mass="32232">MSTKFSRRTVQFASDDAYCSAWLYVPDTASPAPVPVVVMGHGLGATREMGLAPYAERFAATGLAVLVFTYRNLGDSGGGPRQVLSMTGQLADWDAALEYAAGLPEVDRKRVAVWGSSLGGGHAIAVAARHPELCAAVAQCPFTDGPASAGALGIRETLVLAGVLARDFLAAARGKEPVTVPVAAAPGQLGLMTAPDALPGMLALVPDGYQWVNRAAARSLINIIRYRPGRAAKRIAAPILVCISTTDSVAPPARTESYVRQAPRGDVRHYDAGHFDFYFGKAFEQLVADQTEFLVSHLKPAQVTSG</sequence>
<name>A0A101RM27_9ACTN</name>
<dbReference type="GO" id="GO:0052689">
    <property type="term" value="F:carboxylic ester hydrolase activity"/>
    <property type="evidence" value="ECO:0007669"/>
    <property type="project" value="UniProtKB-ARBA"/>
</dbReference>
<dbReference type="Proteomes" id="UP000053669">
    <property type="component" value="Unassembled WGS sequence"/>
</dbReference>
<dbReference type="EMBL" id="LMWU01000065">
    <property type="protein sequence ID" value="KUN58112.1"/>
    <property type="molecule type" value="Genomic_DNA"/>
</dbReference>
<comment type="similarity">
    <text evidence="1">Belongs to the AB hydrolase superfamily.</text>
</comment>
<dbReference type="PANTHER" id="PTHR22946:SF9">
    <property type="entry name" value="POLYKETIDE TRANSFERASE AF380"/>
    <property type="match status" value="1"/>
</dbReference>
<dbReference type="RefSeq" id="WP_059211122.1">
    <property type="nucleotide sequence ID" value="NZ_KQ948677.1"/>
</dbReference>
<accession>A0A101RM27</accession>
<dbReference type="SUPFAM" id="SSF53474">
    <property type="entry name" value="alpha/beta-Hydrolases"/>
    <property type="match status" value="1"/>
</dbReference>
<dbReference type="Gene3D" id="3.40.50.1820">
    <property type="entry name" value="alpha/beta hydrolase"/>
    <property type="match status" value="1"/>
</dbReference>
<dbReference type="InterPro" id="IPR000383">
    <property type="entry name" value="Xaa-Pro-like_dom"/>
</dbReference>
<protein>
    <submittedName>
        <fullName evidence="4">Alpha/beta hydrolase</fullName>
    </submittedName>
</protein>
<dbReference type="PANTHER" id="PTHR22946">
    <property type="entry name" value="DIENELACTONE HYDROLASE DOMAIN-CONTAINING PROTEIN-RELATED"/>
    <property type="match status" value="1"/>
</dbReference>
<proteinExistence type="inferred from homology"/>
<dbReference type="InterPro" id="IPR029058">
    <property type="entry name" value="AB_hydrolase_fold"/>
</dbReference>
<organism evidence="4 5">
    <name type="scientific">Streptomyces canus</name>
    <dbReference type="NCBI Taxonomy" id="58343"/>
    <lineage>
        <taxon>Bacteria</taxon>
        <taxon>Bacillati</taxon>
        <taxon>Actinomycetota</taxon>
        <taxon>Actinomycetes</taxon>
        <taxon>Kitasatosporales</taxon>
        <taxon>Streptomycetaceae</taxon>
        <taxon>Streptomyces</taxon>
        <taxon>Streptomyces aurantiacus group</taxon>
    </lineage>
</organism>
<dbReference type="STRING" id="58343.AQJ46_44480"/>
<feature type="domain" description="Xaa-Pro dipeptidyl-peptidase-like" evidence="3">
    <location>
        <begin position="22"/>
        <end position="147"/>
    </location>
</feature>